<comment type="similarity">
    <text evidence="1">Belongs to the LysR transcriptional regulatory family.</text>
</comment>
<dbReference type="AlphaFoldDB" id="A0A2A3X160"/>
<evidence type="ECO:0000256" key="3">
    <source>
        <dbReference type="ARBA" id="ARBA00023163"/>
    </source>
</evidence>
<feature type="region of interest" description="Disordered" evidence="4">
    <location>
        <begin position="290"/>
        <end position="313"/>
    </location>
</feature>
<sequence length="313" mass="33061">MDLVEACRTFTAVSELGSMTLGAAADGVPQPVASRRIAGLERQFGARLFERTGRGVSLTPFGRDMLSSAARLVELADEMMLDADRAKLRPVSLAVPDLCSTRNLAVLAASANARGLRIDFHTGPPGRRVEDLLARRVRAALRSVPAAEGRRTVQLGCAHRSESLPAVRVADLRRSRAPIPGSGARLAGRRLRLLNEDDVPHVRGRIRRASEEAGLLPYQVVVGPSDPAAVAGVLADGDLLICHIDEARQLGLSWSPLVDPVVERGYVLSATSAEDASALGEFGEEIADCLGGTPNRASEAEPASGETAAGEAR</sequence>
<feature type="domain" description="HTH lysR-type" evidence="5">
    <location>
        <begin position="1"/>
        <end position="59"/>
    </location>
</feature>
<evidence type="ECO:0000256" key="2">
    <source>
        <dbReference type="ARBA" id="ARBA00023015"/>
    </source>
</evidence>
<evidence type="ECO:0000256" key="4">
    <source>
        <dbReference type="SAM" id="MobiDB-lite"/>
    </source>
</evidence>
<evidence type="ECO:0000259" key="5">
    <source>
        <dbReference type="PROSITE" id="PS50931"/>
    </source>
</evidence>
<accession>A0A2A3X160</accession>
<dbReference type="EMBL" id="NRGX01000001">
    <property type="protein sequence ID" value="PCC17463.1"/>
    <property type="molecule type" value="Genomic_DNA"/>
</dbReference>
<protein>
    <recommendedName>
        <fullName evidence="5">HTH lysR-type domain-containing protein</fullName>
    </recommendedName>
</protein>
<dbReference type="RefSeq" id="WP_096157431.1">
    <property type="nucleotide sequence ID" value="NZ_JBQEIH010000018.1"/>
</dbReference>
<dbReference type="SUPFAM" id="SSF46785">
    <property type="entry name" value="Winged helix' DNA-binding domain"/>
    <property type="match status" value="1"/>
</dbReference>
<dbReference type="InterPro" id="IPR036388">
    <property type="entry name" value="WH-like_DNA-bd_sf"/>
</dbReference>
<name>A0A2A3X160_BREAU</name>
<evidence type="ECO:0000313" key="7">
    <source>
        <dbReference type="Proteomes" id="UP000218377"/>
    </source>
</evidence>
<keyword evidence="2" id="KW-0805">Transcription regulation</keyword>
<dbReference type="GO" id="GO:0003700">
    <property type="term" value="F:DNA-binding transcription factor activity"/>
    <property type="evidence" value="ECO:0007669"/>
    <property type="project" value="InterPro"/>
</dbReference>
<dbReference type="Pfam" id="PF00126">
    <property type="entry name" value="HTH_1"/>
    <property type="match status" value="1"/>
</dbReference>
<dbReference type="PANTHER" id="PTHR30126">
    <property type="entry name" value="HTH-TYPE TRANSCRIPTIONAL REGULATOR"/>
    <property type="match status" value="1"/>
</dbReference>
<dbReference type="GO" id="GO:0000976">
    <property type="term" value="F:transcription cis-regulatory region binding"/>
    <property type="evidence" value="ECO:0007669"/>
    <property type="project" value="TreeGrafter"/>
</dbReference>
<dbReference type="PROSITE" id="PS50931">
    <property type="entry name" value="HTH_LYSR"/>
    <property type="match status" value="1"/>
</dbReference>
<dbReference type="Proteomes" id="UP000218377">
    <property type="component" value="Unassembled WGS sequence"/>
</dbReference>
<gene>
    <name evidence="6" type="ORF">CIK79_03635</name>
</gene>
<dbReference type="InterPro" id="IPR000847">
    <property type="entry name" value="LysR_HTH_N"/>
</dbReference>
<comment type="caution">
    <text evidence="6">The sequence shown here is derived from an EMBL/GenBank/DDBJ whole genome shotgun (WGS) entry which is preliminary data.</text>
</comment>
<proteinExistence type="inferred from homology"/>
<keyword evidence="3" id="KW-0804">Transcription</keyword>
<reference evidence="6 7" key="1">
    <citation type="journal article" date="2017" name="Elife">
        <title>Extensive horizontal gene transfer in cheese-associated bacteria.</title>
        <authorList>
            <person name="Bonham K.S."/>
            <person name="Wolfe B.E."/>
            <person name="Dutton R.J."/>
        </authorList>
    </citation>
    <scope>NUCLEOTIDE SEQUENCE [LARGE SCALE GENOMIC DNA]</scope>
    <source>
        <strain evidence="6 7">JB5</strain>
    </source>
</reference>
<dbReference type="InterPro" id="IPR036390">
    <property type="entry name" value="WH_DNA-bd_sf"/>
</dbReference>
<evidence type="ECO:0000256" key="1">
    <source>
        <dbReference type="ARBA" id="ARBA00009437"/>
    </source>
</evidence>
<evidence type="ECO:0000313" key="6">
    <source>
        <dbReference type="EMBL" id="PCC17463.1"/>
    </source>
</evidence>
<dbReference type="PANTHER" id="PTHR30126:SF39">
    <property type="entry name" value="HTH-TYPE TRANSCRIPTIONAL REGULATOR CYSL"/>
    <property type="match status" value="1"/>
</dbReference>
<dbReference type="Gene3D" id="1.10.10.10">
    <property type="entry name" value="Winged helix-like DNA-binding domain superfamily/Winged helix DNA-binding domain"/>
    <property type="match status" value="1"/>
</dbReference>
<organism evidence="6 7">
    <name type="scientific">Brevibacterium aurantiacum</name>
    <dbReference type="NCBI Taxonomy" id="273384"/>
    <lineage>
        <taxon>Bacteria</taxon>
        <taxon>Bacillati</taxon>
        <taxon>Actinomycetota</taxon>
        <taxon>Actinomycetes</taxon>
        <taxon>Micrococcales</taxon>
        <taxon>Brevibacteriaceae</taxon>
        <taxon>Brevibacterium</taxon>
    </lineage>
</organism>